<keyword evidence="3" id="KW-1185">Reference proteome</keyword>
<accession>A0A840EIN8</accession>
<reference evidence="2 3" key="1">
    <citation type="submission" date="2020-08" db="EMBL/GenBank/DDBJ databases">
        <title>Genomic Encyclopedia of Type Strains, Phase IV (KMG-IV): sequencing the most valuable type-strain genomes for metagenomic binning, comparative biology and taxonomic classification.</title>
        <authorList>
            <person name="Goeker M."/>
        </authorList>
    </citation>
    <scope>NUCLEOTIDE SEQUENCE [LARGE SCALE GENOMIC DNA]</scope>
    <source>
        <strain evidence="2 3">DSM 29568</strain>
    </source>
</reference>
<dbReference type="Proteomes" id="UP000553034">
    <property type="component" value="Unassembled WGS sequence"/>
</dbReference>
<dbReference type="AlphaFoldDB" id="A0A840EIN8"/>
<sequence>MEKQKLPNATISLVLAILSYIGCCFWGLPGIITAIIAIVLANKDKAKYLETPELYNNYGQVKTARIIAIIGLVLSVLVLLTMIFVIVSFGGIDAYMEEIQRMQQEMQMEV</sequence>
<feature type="transmembrane region" description="Helical" evidence="1">
    <location>
        <begin position="66"/>
        <end position="92"/>
    </location>
</feature>
<comment type="caution">
    <text evidence="2">The sequence shown here is derived from an EMBL/GenBank/DDBJ whole genome shotgun (WGS) entry which is preliminary data.</text>
</comment>
<protein>
    <submittedName>
        <fullName evidence="2">Uncharacterized protein with PQ loop repeat</fullName>
    </submittedName>
</protein>
<dbReference type="InterPro" id="IPR011655">
    <property type="entry name" value="MpPF26"/>
</dbReference>
<proteinExistence type="predicted"/>
<name>A0A840EIN8_9FLAO</name>
<keyword evidence="1" id="KW-0472">Membrane</keyword>
<evidence type="ECO:0000313" key="3">
    <source>
        <dbReference type="Proteomes" id="UP000553034"/>
    </source>
</evidence>
<dbReference type="Pfam" id="PF07666">
    <property type="entry name" value="MpPF26"/>
    <property type="match status" value="1"/>
</dbReference>
<keyword evidence="1" id="KW-1133">Transmembrane helix</keyword>
<organism evidence="2 3">
    <name type="scientific">Mesonia hippocampi</name>
    <dbReference type="NCBI Taxonomy" id="1628250"/>
    <lineage>
        <taxon>Bacteria</taxon>
        <taxon>Pseudomonadati</taxon>
        <taxon>Bacteroidota</taxon>
        <taxon>Flavobacteriia</taxon>
        <taxon>Flavobacteriales</taxon>
        <taxon>Flavobacteriaceae</taxon>
        <taxon>Mesonia</taxon>
    </lineage>
</organism>
<keyword evidence="1" id="KW-0812">Transmembrane</keyword>
<evidence type="ECO:0000313" key="2">
    <source>
        <dbReference type="EMBL" id="MBB4119202.1"/>
    </source>
</evidence>
<gene>
    <name evidence="2" type="ORF">GGR32_001498</name>
</gene>
<feature type="transmembrane region" description="Helical" evidence="1">
    <location>
        <begin position="12"/>
        <end position="41"/>
    </location>
</feature>
<dbReference type="NCBIfam" id="NF040945">
    <property type="entry name" value="CCC_membrane"/>
    <property type="match status" value="1"/>
</dbReference>
<dbReference type="RefSeq" id="WP_183477557.1">
    <property type="nucleotide sequence ID" value="NZ_JACIFO010000005.1"/>
</dbReference>
<evidence type="ECO:0000256" key="1">
    <source>
        <dbReference type="SAM" id="Phobius"/>
    </source>
</evidence>
<dbReference type="EMBL" id="JACIFO010000005">
    <property type="protein sequence ID" value="MBB4119202.1"/>
    <property type="molecule type" value="Genomic_DNA"/>
</dbReference>